<dbReference type="Pfam" id="PF07690">
    <property type="entry name" value="MFS_1"/>
    <property type="match status" value="1"/>
</dbReference>
<dbReference type="GO" id="GO:0042910">
    <property type="term" value="F:xenobiotic transmembrane transporter activity"/>
    <property type="evidence" value="ECO:0007669"/>
    <property type="project" value="InterPro"/>
</dbReference>
<evidence type="ECO:0000256" key="4">
    <source>
        <dbReference type="ARBA" id="ARBA00007520"/>
    </source>
</evidence>
<comment type="caution">
    <text evidence="10">Lacks conserved residue(s) required for the propagation of feature annotation.</text>
</comment>
<dbReference type="EMBL" id="ABIA03000002">
    <property type="protein sequence ID" value="EDQ33582.1"/>
    <property type="molecule type" value="Genomic_DNA"/>
</dbReference>
<sequence length="411" mass="43218">MKPTTFLNRTTPPHIITLVMIAGLSALTMNLLLPSLPGIASYYAADYALVQLAVSGYLAFTGLLQLLIGPLSDRYGRRPVLLTGLGIFLVATALAPLAPTVESFLAIRMVQASVASGMVLSRAIVRDMVDTDEAASMIGYVTMGMTLAPMIGPALGGIIDEVFGWQSTFALLLVFGLGVFVLSWMDLGETNHNRSSSMLKQFGAYPELLRSRRFWGYTLTATFASGAFFSFLGGGPFVATEILGMKPSQLGFYFIFMALGYMAGNYMSGRFSRQVGINRMMVTGCIVATAGMSLSLILFLVGLWHPMSFFGPIFFVGLGNGITLPSANAGIVSVRPHLAGSASGLGGAMMIGGGAALSALAGAILSAESGPYPLITVMLLSCIIGILATLYVIKVERSLAGSDKPTPGEAP</sequence>
<evidence type="ECO:0000313" key="12">
    <source>
        <dbReference type="EMBL" id="EDQ33582.1"/>
    </source>
</evidence>
<proteinExistence type="inferred from homology"/>
<dbReference type="InterPro" id="IPR020846">
    <property type="entry name" value="MFS_dom"/>
</dbReference>
<evidence type="ECO:0000256" key="9">
    <source>
        <dbReference type="ARBA" id="ARBA00023136"/>
    </source>
</evidence>
<dbReference type="HOGENOM" id="CLU_001265_47_1_5"/>
<dbReference type="InterPro" id="IPR001958">
    <property type="entry name" value="Tet-R_TetA/multi-R_MdtG-like"/>
</dbReference>
<evidence type="ECO:0000313" key="13">
    <source>
        <dbReference type="Proteomes" id="UP000004291"/>
    </source>
</evidence>
<dbReference type="NCBIfam" id="TIGR00710">
    <property type="entry name" value="efflux_Bcr_CflA"/>
    <property type="match status" value="1"/>
</dbReference>
<evidence type="ECO:0000256" key="3">
    <source>
        <dbReference type="ARBA" id="ARBA00006236"/>
    </source>
</evidence>
<evidence type="ECO:0000256" key="6">
    <source>
        <dbReference type="ARBA" id="ARBA00022475"/>
    </source>
</evidence>
<dbReference type="InterPro" id="IPR005829">
    <property type="entry name" value="Sugar_transporter_CS"/>
</dbReference>
<dbReference type="InterPro" id="IPR036259">
    <property type="entry name" value="MFS_trans_sf"/>
</dbReference>
<comment type="subcellular location">
    <subcellularLocation>
        <location evidence="10">Cell inner membrane</location>
        <topology evidence="10">Multi-pass membrane protein</topology>
    </subcellularLocation>
    <subcellularLocation>
        <location evidence="2">Cell membrane</location>
        <topology evidence="2">Multi-pass membrane protein</topology>
    </subcellularLocation>
</comment>
<feature type="transmembrane region" description="Helical" evidence="10">
    <location>
        <begin position="309"/>
        <end position="332"/>
    </location>
</feature>
<dbReference type="eggNOG" id="COG2814">
    <property type="taxonomic scope" value="Bacteria"/>
</dbReference>
<keyword evidence="8 10" id="KW-1133">Transmembrane helix</keyword>
<organism evidence="12 13">
    <name type="scientific">Hoeflea phototrophica (strain DSM 17068 / NCIMB 14078 / DFL-43)</name>
    <dbReference type="NCBI Taxonomy" id="411684"/>
    <lineage>
        <taxon>Bacteria</taxon>
        <taxon>Pseudomonadati</taxon>
        <taxon>Pseudomonadota</taxon>
        <taxon>Alphaproteobacteria</taxon>
        <taxon>Hyphomicrobiales</taxon>
        <taxon>Rhizobiaceae</taxon>
        <taxon>Hoeflea</taxon>
    </lineage>
</organism>
<dbReference type="PROSITE" id="PS50850">
    <property type="entry name" value="MFS"/>
    <property type="match status" value="1"/>
</dbReference>
<dbReference type="InterPro" id="IPR004812">
    <property type="entry name" value="Efflux_drug-R_Bcr/CmlA"/>
</dbReference>
<feature type="transmembrane region" description="Helical" evidence="10">
    <location>
        <begin position="137"/>
        <end position="159"/>
    </location>
</feature>
<dbReference type="Gene3D" id="1.20.1720.10">
    <property type="entry name" value="Multidrug resistance protein D"/>
    <property type="match status" value="1"/>
</dbReference>
<feature type="transmembrane region" description="Helical" evidence="10">
    <location>
        <begin position="250"/>
        <end position="268"/>
    </location>
</feature>
<dbReference type="AlphaFoldDB" id="A9D6S3"/>
<dbReference type="InterPro" id="IPR050189">
    <property type="entry name" value="MFS_Efflux_Transporters"/>
</dbReference>
<evidence type="ECO:0000256" key="10">
    <source>
        <dbReference type="RuleBase" id="RU365088"/>
    </source>
</evidence>
<dbReference type="PANTHER" id="PTHR43124">
    <property type="entry name" value="PURINE EFFLUX PUMP PBUE"/>
    <property type="match status" value="1"/>
</dbReference>
<accession>A9D6S3</accession>
<comment type="caution">
    <text evidence="12">The sequence shown here is derived from an EMBL/GenBank/DDBJ whole genome shotgun (WGS) entry which is preliminary data.</text>
</comment>
<dbReference type="PROSITE" id="PS00216">
    <property type="entry name" value="SUGAR_TRANSPORT_1"/>
    <property type="match status" value="1"/>
</dbReference>
<dbReference type="OrthoDB" id="9800416at2"/>
<gene>
    <name evidence="12" type="ORF">HPDFL43_10107</name>
</gene>
<evidence type="ECO:0000256" key="5">
    <source>
        <dbReference type="ARBA" id="ARBA00022448"/>
    </source>
</evidence>
<protein>
    <recommendedName>
        <fullName evidence="10">Bcr/CflA family efflux transporter</fullName>
    </recommendedName>
</protein>
<keyword evidence="9 10" id="KW-0472">Membrane</keyword>
<dbReference type="GO" id="GO:1990961">
    <property type="term" value="P:xenobiotic detoxification by transmembrane export across the plasma membrane"/>
    <property type="evidence" value="ECO:0007669"/>
    <property type="project" value="InterPro"/>
</dbReference>
<evidence type="ECO:0000256" key="7">
    <source>
        <dbReference type="ARBA" id="ARBA00022692"/>
    </source>
</evidence>
<feature type="transmembrane region" description="Helical" evidence="10">
    <location>
        <begin position="15"/>
        <end position="36"/>
    </location>
</feature>
<feature type="transmembrane region" description="Helical" evidence="10">
    <location>
        <begin position="80"/>
        <end position="98"/>
    </location>
</feature>
<dbReference type="CDD" id="cd17320">
    <property type="entry name" value="MFS_MdfA_MDR_like"/>
    <property type="match status" value="1"/>
</dbReference>
<evidence type="ECO:0000256" key="2">
    <source>
        <dbReference type="ARBA" id="ARBA00004651"/>
    </source>
</evidence>
<dbReference type="PRINTS" id="PR01035">
    <property type="entry name" value="TCRTETA"/>
</dbReference>
<feature type="transmembrane region" description="Helical" evidence="10">
    <location>
        <begin position="48"/>
        <end position="68"/>
    </location>
</feature>
<name>A9D6S3_HOEPD</name>
<feature type="transmembrane region" description="Helical" evidence="10">
    <location>
        <begin position="372"/>
        <end position="393"/>
    </location>
</feature>
<feature type="transmembrane region" description="Helical" evidence="10">
    <location>
        <begin position="344"/>
        <end position="366"/>
    </location>
</feature>
<comment type="function">
    <text evidence="1">Resistance to tetracycline by an active tetracycline efflux. This is an energy-dependent process that decreases the accumulation of the antibiotic in whole cells. This protein functions as a metal-tetracycline/H(+) antiporter.</text>
</comment>
<feature type="transmembrane region" description="Helical" evidence="10">
    <location>
        <begin position="214"/>
        <end position="238"/>
    </location>
</feature>
<feature type="domain" description="Major facilitator superfamily (MFS) profile" evidence="11">
    <location>
        <begin position="14"/>
        <end position="397"/>
    </location>
</feature>
<dbReference type="Proteomes" id="UP000004291">
    <property type="component" value="Chromosome"/>
</dbReference>
<dbReference type="GO" id="GO:0005886">
    <property type="term" value="C:plasma membrane"/>
    <property type="evidence" value="ECO:0007669"/>
    <property type="project" value="UniProtKB-SubCell"/>
</dbReference>
<evidence type="ECO:0000256" key="1">
    <source>
        <dbReference type="ARBA" id="ARBA00003279"/>
    </source>
</evidence>
<feature type="transmembrane region" description="Helical" evidence="10">
    <location>
        <begin position="280"/>
        <end position="303"/>
    </location>
</feature>
<dbReference type="STRING" id="411684.HPDFL43_10107"/>
<comment type="similarity">
    <text evidence="3 10">Belongs to the major facilitator superfamily. Bcr/CmlA family.</text>
</comment>
<evidence type="ECO:0000259" key="11">
    <source>
        <dbReference type="PROSITE" id="PS50850"/>
    </source>
</evidence>
<evidence type="ECO:0000256" key="8">
    <source>
        <dbReference type="ARBA" id="ARBA00022989"/>
    </source>
</evidence>
<dbReference type="PANTHER" id="PTHR43124:SF3">
    <property type="entry name" value="CHLORAMPHENICOL EFFLUX PUMP RV0191"/>
    <property type="match status" value="1"/>
</dbReference>
<reference evidence="12 13" key="1">
    <citation type="submission" date="2007-10" db="EMBL/GenBank/DDBJ databases">
        <authorList>
            <person name="Wagner-Dobler I."/>
            <person name="Ferriera S."/>
            <person name="Johnson J."/>
            <person name="Kravitz S."/>
            <person name="Beeson K."/>
            <person name="Sutton G."/>
            <person name="Rogers Y.-H."/>
            <person name="Friedman R."/>
            <person name="Frazier M."/>
            <person name="Venter J.C."/>
        </authorList>
    </citation>
    <scope>NUCLEOTIDE SEQUENCE [LARGE SCALE GENOMIC DNA]</scope>
    <source>
        <strain evidence="12 13">DFL-43</strain>
    </source>
</reference>
<keyword evidence="10" id="KW-0997">Cell inner membrane</keyword>
<feature type="transmembrane region" description="Helical" evidence="10">
    <location>
        <begin position="165"/>
        <end position="185"/>
    </location>
</feature>
<keyword evidence="5 10" id="KW-0813">Transport</keyword>
<keyword evidence="13" id="KW-1185">Reference proteome</keyword>
<comment type="similarity">
    <text evidence="4">Belongs to the major facilitator superfamily. TCR/Tet family.</text>
</comment>
<keyword evidence="7 10" id="KW-0812">Transmembrane</keyword>
<dbReference type="RefSeq" id="WP_007197797.1">
    <property type="nucleotide sequence ID" value="NZ_CM002917.1"/>
</dbReference>
<dbReference type="SUPFAM" id="SSF103473">
    <property type="entry name" value="MFS general substrate transporter"/>
    <property type="match status" value="1"/>
</dbReference>
<reference evidence="12 13" key="2">
    <citation type="submission" date="2012-06" db="EMBL/GenBank/DDBJ databases">
        <authorList>
            <person name="Fiebig A."/>
        </authorList>
    </citation>
    <scope>NUCLEOTIDE SEQUENCE [LARGE SCALE GENOMIC DNA]</scope>
    <source>
        <strain evidence="12 13">DFL-43</strain>
    </source>
</reference>
<dbReference type="InterPro" id="IPR011701">
    <property type="entry name" value="MFS"/>
</dbReference>
<keyword evidence="6" id="KW-1003">Cell membrane</keyword>